<evidence type="ECO:0000313" key="2">
    <source>
        <dbReference type="EMBL" id="MBB4755334.1"/>
    </source>
</evidence>
<organism evidence="2 3">
    <name type="scientific">Actinoplanes lobatus</name>
    <dbReference type="NCBI Taxonomy" id="113568"/>
    <lineage>
        <taxon>Bacteria</taxon>
        <taxon>Bacillati</taxon>
        <taxon>Actinomycetota</taxon>
        <taxon>Actinomycetes</taxon>
        <taxon>Micromonosporales</taxon>
        <taxon>Micromonosporaceae</taxon>
        <taxon>Actinoplanes</taxon>
    </lineage>
</organism>
<evidence type="ECO:0000313" key="4">
    <source>
        <dbReference type="Proteomes" id="UP000631312"/>
    </source>
</evidence>
<dbReference type="RefSeq" id="WP_188127637.1">
    <property type="nucleotide sequence ID" value="NZ_BOMP01000206.1"/>
</dbReference>
<gene>
    <name evidence="1" type="ORF">Alo02nite_92900</name>
    <name evidence="2" type="ORF">BJ964_009605</name>
</gene>
<comment type="caution">
    <text evidence="2">The sequence shown here is derived from an EMBL/GenBank/DDBJ whole genome shotgun (WGS) entry which is preliminary data.</text>
</comment>
<proteinExistence type="predicted"/>
<dbReference type="Proteomes" id="UP000590511">
    <property type="component" value="Unassembled WGS sequence"/>
</dbReference>
<protein>
    <submittedName>
        <fullName evidence="2">Uncharacterized protein</fullName>
    </submittedName>
</protein>
<name>A0A7W7HRJ6_9ACTN</name>
<reference evidence="1 4" key="2">
    <citation type="submission" date="2021-01" db="EMBL/GenBank/DDBJ databases">
        <title>Whole genome shotgun sequence of Actinoplanes lobatus NBRC 12513.</title>
        <authorList>
            <person name="Komaki H."/>
            <person name="Tamura T."/>
        </authorList>
    </citation>
    <scope>NUCLEOTIDE SEQUENCE [LARGE SCALE GENOMIC DNA]</scope>
    <source>
        <strain evidence="1 4">NBRC 12513</strain>
    </source>
</reference>
<accession>A0A7W7HRJ6</accession>
<reference evidence="2 3" key="1">
    <citation type="submission" date="2020-08" db="EMBL/GenBank/DDBJ databases">
        <title>Sequencing the genomes of 1000 actinobacteria strains.</title>
        <authorList>
            <person name="Klenk H.-P."/>
        </authorList>
    </citation>
    <scope>NUCLEOTIDE SEQUENCE [LARGE SCALE GENOMIC DNA]</scope>
    <source>
        <strain evidence="2 3">DSM 43150</strain>
    </source>
</reference>
<evidence type="ECO:0000313" key="3">
    <source>
        <dbReference type="Proteomes" id="UP000590511"/>
    </source>
</evidence>
<dbReference type="EMBL" id="JACHNC010000002">
    <property type="protein sequence ID" value="MBB4755334.1"/>
    <property type="molecule type" value="Genomic_DNA"/>
</dbReference>
<keyword evidence="4" id="KW-1185">Reference proteome</keyword>
<dbReference type="AlphaFoldDB" id="A0A7W7HRJ6"/>
<dbReference type="Proteomes" id="UP000631312">
    <property type="component" value="Unassembled WGS sequence"/>
</dbReference>
<sequence>MTAPTYRLFAFYNVTGGHLGHYDWEVTDGIGGPLLASGRSRTKRGAERAAADAAASCEEAIESRLERVRTRLAADGVRVDVRLDEQGRVCVHPACACSDVDHRRVMRAFLAIAGAVRWEVSA</sequence>
<evidence type="ECO:0000313" key="1">
    <source>
        <dbReference type="EMBL" id="GIE46392.1"/>
    </source>
</evidence>
<dbReference type="EMBL" id="BOMP01000206">
    <property type="protein sequence ID" value="GIE46392.1"/>
    <property type="molecule type" value="Genomic_DNA"/>
</dbReference>